<keyword evidence="1" id="KW-0808">Transferase</keyword>
<dbReference type="Gene3D" id="1.20.1270.240">
    <property type="match status" value="1"/>
</dbReference>
<dbReference type="EMBL" id="BAABGL010000018">
    <property type="protein sequence ID" value="GAA4393854.1"/>
    <property type="molecule type" value="Genomic_DNA"/>
</dbReference>
<keyword evidence="1 2" id="KW-0418">Kinase</keyword>
<name>A0ABP8JPK6_9MICO</name>
<dbReference type="Gene3D" id="3.30.200.20">
    <property type="entry name" value="Phosphorylase Kinase, domain 1"/>
    <property type="match status" value="1"/>
</dbReference>
<evidence type="ECO:0000313" key="2">
    <source>
        <dbReference type="EMBL" id="GAA4393854.1"/>
    </source>
</evidence>
<dbReference type="Gene3D" id="1.10.510.10">
    <property type="entry name" value="Transferase(Phosphotransferase) domain 1"/>
    <property type="match status" value="1"/>
</dbReference>
<protein>
    <submittedName>
        <fullName evidence="2">Fructosamine kinase family protein</fullName>
    </submittedName>
</protein>
<evidence type="ECO:0000256" key="1">
    <source>
        <dbReference type="PIRNR" id="PIRNR006221"/>
    </source>
</evidence>
<evidence type="ECO:0000313" key="3">
    <source>
        <dbReference type="Proteomes" id="UP001500642"/>
    </source>
</evidence>
<dbReference type="GO" id="GO:0016301">
    <property type="term" value="F:kinase activity"/>
    <property type="evidence" value="ECO:0007669"/>
    <property type="project" value="UniProtKB-KW"/>
</dbReference>
<keyword evidence="3" id="KW-1185">Reference proteome</keyword>
<organism evidence="2 3">
    <name type="scientific">Brevibacterium pityocampae</name>
    <dbReference type="NCBI Taxonomy" id="506594"/>
    <lineage>
        <taxon>Bacteria</taxon>
        <taxon>Bacillati</taxon>
        <taxon>Actinomycetota</taxon>
        <taxon>Actinomycetes</taxon>
        <taxon>Micrococcales</taxon>
        <taxon>Brevibacteriaceae</taxon>
        <taxon>Brevibacterium</taxon>
    </lineage>
</organism>
<proteinExistence type="inferred from homology"/>
<comment type="caution">
    <text evidence="2">The sequence shown here is derived from an EMBL/GenBank/DDBJ whole genome shotgun (WGS) entry which is preliminary data.</text>
</comment>
<dbReference type="PIRSF" id="PIRSF006221">
    <property type="entry name" value="Ketosamine-3-kinase"/>
    <property type="match status" value="1"/>
</dbReference>
<dbReference type="RefSeq" id="WP_345032280.1">
    <property type="nucleotide sequence ID" value="NZ_BAABGL010000018.1"/>
</dbReference>
<reference evidence="3" key="1">
    <citation type="journal article" date="2019" name="Int. J. Syst. Evol. Microbiol.">
        <title>The Global Catalogue of Microorganisms (GCM) 10K type strain sequencing project: providing services to taxonomists for standard genome sequencing and annotation.</title>
        <authorList>
            <consortium name="The Broad Institute Genomics Platform"/>
            <consortium name="The Broad Institute Genome Sequencing Center for Infectious Disease"/>
            <person name="Wu L."/>
            <person name="Ma J."/>
        </authorList>
    </citation>
    <scope>NUCLEOTIDE SEQUENCE [LARGE SCALE GENOMIC DNA]</scope>
    <source>
        <strain evidence="3">JCM 17808</strain>
    </source>
</reference>
<dbReference type="InterPro" id="IPR016477">
    <property type="entry name" value="Fructo-/Ketosamine-3-kinase"/>
</dbReference>
<gene>
    <name evidence="2" type="ORF">GCM10023167_23290</name>
</gene>
<dbReference type="PANTHER" id="PTHR12149:SF8">
    <property type="entry name" value="PROTEIN-RIBULOSAMINE 3-KINASE"/>
    <property type="match status" value="1"/>
</dbReference>
<accession>A0ABP8JPK6</accession>
<dbReference type="Proteomes" id="UP001500642">
    <property type="component" value="Unassembled WGS sequence"/>
</dbReference>
<dbReference type="PANTHER" id="PTHR12149">
    <property type="entry name" value="FRUCTOSAMINE 3 KINASE-RELATED PROTEIN"/>
    <property type="match status" value="1"/>
</dbReference>
<dbReference type="SUPFAM" id="SSF56112">
    <property type="entry name" value="Protein kinase-like (PK-like)"/>
    <property type="match status" value="1"/>
</dbReference>
<dbReference type="InterPro" id="IPR011009">
    <property type="entry name" value="Kinase-like_dom_sf"/>
</dbReference>
<comment type="similarity">
    <text evidence="1">Belongs to the fructosamine kinase family.</text>
</comment>
<sequence>MTYRKSASHVPDGFFATEAAGLRWLAETRTVPVVEVRAVHAHALDLERLTEVPPTPQAARTFGAGLAALHRAPCPPHGTLPPGVEQYFFGPLSEPLPIDTASSESMGEASAVRLASLARLLDPGIPALGAVIDRLAAGQFDDDAPPARLHGDLWAGNLLFTEAGGTLIDPAAIAGHPLVDLAMLSLFGAPHLQDILAAWEDAYGTAELGADWRERLGLHQLFGLAAHAVLFGGGYRESTARLAERYA</sequence>
<dbReference type="Pfam" id="PF03881">
    <property type="entry name" value="Fructosamin_kin"/>
    <property type="match status" value="1"/>
</dbReference>